<feature type="transmembrane region" description="Helical" evidence="6">
    <location>
        <begin position="36"/>
        <end position="55"/>
    </location>
</feature>
<accession>A0A4R3Z0J8</accession>
<keyword evidence="4 6" id="KW-1133">Transmembrane helix</keyword>
<feature type="transmembrane region" description="Helical" evidence="6">
    <location>
        <begin position="367"/>
        <end position="389"/>
    </location>
</feature>
<feature type="transmembrane region" description="Helical" evidence="6">
    <location>
        <begin position="294"/>
        <end position="321"/>
    </location>
</feature>
<feature type="transmembrane region" description="Helical" evidence="6">
    <location>
        <begin position="342"/>
        <end position="361"/>
    </location>
</feature>
<comment type="similarity">
    <text evidence="2">Belongs to the purine-cytosine permease (2.A.39) family.</text>
</comment>
<dbReference type="GO" id="GO:0005886">
    <property type="term" value="C:plasma membrane"/>
    <property type="evidence" value="ECO:0007669"/>
    <property type="project" value="TreeGrafter"/>
</dbReference>
<evidence type="ECO:0000256" key="3">
    <source>
        <dbReference type="ARBA" id="ARBA00022692"/>
    </source>
</evidence>
<dbReference type="Gene3D" id="1.10.4160.10">
    <property type="entry name" value="Hydantoin permease"/>
    <property type="match status" value="1"/>
</dbReference>
<feature type="transmembrane region" description="Helical" evidence="6">
    <location>
        <begin position="254"/>
        <end position="274"/>
    </location>
</feature>
<keyword evidence="5 6" id="KW-0472">Membrane</keyword>
<evidence type="ECO:0000256" key="5">
    <source>
        <dbReference type="ARBA" id="ARBA00023136"/>
    </source>
</evidence>
<dbReference type="Pfam" id="PF02133">
    <property type="entry name" value="Transp_cyt_pur"/>
    <property type="match status" value="1"/>
</dbReference>
<evidence type="ECO:0000256" key="6">
    <source>
        <dbReference type="SAM" id="Phobius"/>
    </source>
</evidence>
<evidence type="ECO:0000256" key="1">
    <source>
        <dbReference type="ARBA" id="ARBA00004141"/>
    </source>
</evidence>
<proteinExistence type="inferred from homology"/>
<comment type="caution">
    <text evidence="7">The sequence shown here is derived from an EMBL/GenBank/DDBJ whole genome shotgun (WGS) entry which is preliminary data.</text>
</comment>
<keyword evidence="8" id="KW-1185">Reference proteome</keyword>
<evidence type="ECO:0000256" key="4">
    <source>
        <dbReference type="ARBA" id="ARBA00022989"/>
    </source>
</evidence>
<reference evidence="7 8" key="1">
    <citation type="submission" date="2019-03" db="EMBL/GenBank/DDBJ databases">
        <title>Genomic Encyclopedia of Type Strains, Phase IV (KMG-IV): sequencing the most valuable type-strain genomes for metagenomic binning, comparative biology and taxonomic classification.</title>
        <authorList>
            <person name="Goeker M."/>
        </authorList>
    </citation>
    <scope>NUCLEOTIDE SEQUENCE [LARGE SCALE GENOMIC DNA]</scope>
    <source>
        <strain evidence="7 8">DSM 19580</strain>
    </source>
</reference>
<dbReference type="EMBL" id="SMCR01000003">
    <property type="protein sequence ID" value="TCV98372.1"/>
    <property type="molecule type" value="Genomic_DNA"/>
</dbReference>
<keyword evidence="3 6" id="KW-0812">Transmembrane</keyword>
<sequence>MGKLKQWFQGPQDITEAEAVEDYAVGRVPAHYRWPIPAIILVLLGNSTAMFWFSLGADMSYQVGWPTLLLPIAYLVVFATLIGACIMRLASREGLSLNLMTRGLGFGYMGSAFTSLIYAINFIFYFLFEGTIVSHAIANYAGIAVNSPAGVAIFAVTGLAAIWFVWKGMSSMQFLQTWGVPIFILLFGFCIWQLTHHYQPIGFSGWHAKSDVDSNALWLVMNMANGQIVFQGLMATDYGRFAKPGVTHKGTATIMLGMLMPIVVVMLFGAFMAYTLMPNIKQGDAWSLALDPGFVFPLIIGLTGVLFAIITQIRINVLNLYSGSIALSNTMDMAFNYRPGRQWWMVLVWALGVIFYVFNVLQYTGTFLSITGILTNTWVFIILADYFICRKLFKLAPSDFIEYRKEYLRMWNPSGTIALVMAVAVGAAGVLGLYPMVYASFIAMLVGPIIHVILSVATRGQYYFNTFPLDMPTDWRPSDAYSGPKPQFAPQLNKEAE</sequence>
<feature type="transmembrane region" description="Helical" evidence="6">
    <location>
        <begin position="215"/>
        <end position="233"/>
    </location>
</feature>
<dbReference type="AlphaFoldDB" id="A0A4R3Z0J8"/>
<protein>
    <submittedName>
        <fullName evidence="7">Purine-cytosine permease-like protein</fullName>
    </submittedName>
</protein>
<gene>
    <name evidence="7" type="ORF">EDC52_103464</name>
</gene>
<evidence type="ECO:0000256" key="2">
    <source>
        <dbReference type="ARBA" id="ARBA00008974"/>
    </source>
</evidence>
<dbReference type="PANTHER" id="PTHR30569">
    <property type="entry name" value="CYTOSINE TRANSPORTER CODB"/>
    <property type="match status" value="1"/>
</dbReference>
<feature type="transmembrane region" description="Helical" evidence="6">
    <location>
        <begin position="178"/>
        <end position="195"/>
    </location>
</feature>
<dbReference type="PANTHER" id="PTHR30569:SF0">
    <property type="entry name" value="CYTOSINE PERMEASE"/>
    <property type="match status" value="1"/>
</dbReference>
<feature type="transmembrane region" description="Helical" evidence="6">
    <location>
        <begin position="103"/>
        <end position="128"/>
    </location>
</feature>
<dbReference type="OrthoDB" id="9810730at2"/>
<dbReference type="Proteomes" id="UP000295719">
    <property type="component" value="Unassembled WGS sequence"/>
</dbReference>
<organism evidence="7 8">
    <name type="scientific">Biostraticola tofi</name>
    <dbReference type="NCBI Taxonomy" id="466109"/>
    <lineage>
        <taxon>Bacteria</taxon>
        <taxon>Pseudomonadati</taxon>
        <taxon>Pseudomonadota</taxon>
        <taxon>Gammaproteobacteria</taxon>
        <taxon>Enterobacterales</taxon>
        <taxon>Bruguierivoracaceae</taxon>
        <taxon>Biostraticola</taxon>
    </lineage>
</organism>
<dbReference type="GO" id="GO:0015209">
    <property type="term" value="F:cytosine transmembrane transporter activity"/>
    <property type="evidence" value="ECO:0007669"/>
    <property type="project" value="InterPro"/>
</dbReference>
<evidence type="ECO:0000313" key="7">
    <source>
        <dbReference type="EMBL" id="TCV98372.1"/>
    </source>
</evidence>
<comment type="subcellular location">
    <subcellularLocation>
        <location evidence="1">Membrane</location>
        <topology evidence="1">Multi-pass membrane protein</topology>
    </subcellularLocation>
</comment>
<feature type="transmembrane region" description="Helical" evidence="6">
    <location>
        <begin position="410"/>
        <end position="431"/>
    </location>
</feature>
<evidence type="ECO:0000313" key="8">
    <source>
        <dbReference type="Proteomes" id="UP000295719"/>
    </source>
</evidence>
<name>A0A4R3Z0J8_9GAMM</name>
<dbReference type="RefSeq" id="WP_131865107.1">
    <property type="nucleotide sequence ID" value="NZ_SMCR01000003.1"/>
</dbReference>
<feature type="transmembrane region" description="Helical" evidence="6">
    <location>
        <begin position="140"/>
        <end position="166"/>
    </location>
</feature>
<dbReference type="InterPro" id="IPR030191">
    <property type="entry name" value="CodB"/>
</dbReference>
<feature type="transmembrane region" description="Helical" evidence="6">
    <location>
        <begin position="437"/>
        <end position="457"/>
    </location>
</feature>
<dbReference type="InterPro" id="IPR001248">
    <property type="entry name" value="Pur-cyt_permease"/>
</dbReference>
<feature type="transmembrane region" description="Helical" evidence="6">
    <location>
        <begin position="67"/>
        <end position="91"/>
    </location>
</feature>